<proteinExistence type="predicted"/>
<dbReference type="AlphaFoldDB" id="A0A840EN77"/>
<comment type="caution">
    <text evidence="3">The sequence shown here is derived from an EMBL/GenBank/DDBJ whole genome shotgun (WGS) entry which is preliminary data.</text>
</comment>
<dbReference type="EMBL" id="JACIFP010000001">
    <property type="protein sequence ID" value="MBB4134255.1"/>
    <property type="molecule type" value="Genomic_DNA"/>
</dbReference>
<evidence type="ECO:0000313" key="3">
    <source>
        <dbReference type="EMBL" id="MBB4134255.1"/>
    </source>
</evidence>
<dbReference type="SUPFAM" id="SSF53822">
    <property type="entry name" value="Periplasmic binding protein-like I"/>
    <property type="match status" value="1"/>
</dbReference>
<accession>A0A840EN77</accession>
<gene>
    <name evidence="3" type="ORF">BKA16_000807</name>
</gene>
<protein>
    <submittedName>
        <fullName evidence="3">Ribose transport system substrate-binding protein</fullName>
    </submittedName>
</protein>
<dbReference type="Proteomes" id="UP000551501">
    <property type="component" value="Unassembled WGS sequence"/>
</dbReference>
<feature type="chain" id="PRO_5038886609" evidence="1">
    <location>
        <begin position="23"/>
        <end position="380"/>
    </location>
</feature>
<evidence type="ECO:0000256" key="1">
    <source>
        <dbReference type="SAM" id="SignalP"/>
    </source>
</evidence>
<organism evidence="3 4">
    <name type="scientific">Gordonia humi</name>
    <dbReference type="NCBI Taxonomy" id="686429"/>
    <lineage>
        <taxon>Bacteria</taxon>
        <taxon>Bacillati</taxon>
        <taxon>Actinomycetota</taxon>
        <taxon>Actinomycetes</taxon>
        <taxon>Mycobacteriales</taxon>
        <taxon>Gordoniaceae</taxon>
        <taxon>Gordonia</taxon>
    </lineage>
</organism>
<keyword evidence="1" id="KW-0732">Signal</keyword>
<dbReference type="InterPro" id="IPR025997">
    <property type="entry name" value="SBP_2_dom"/>
</dbReference>
<sequence length="380" mass="40385">MLLNRHRRLGMLAAGTFAAVIALTSCSSGDSGTTSTGGGEVSQEVKDIVAQYTTEPTEIVQTTPLTKTPEKKKVAFIVCADPTCSILGDFVKESVEALGWEYTGINAPATDFGSAVQQAVDLKVDYIAGTGSDVATFQNAFDSAKAAGIPYFSCYASDVPEGEANNLFADCADLTAIDTYSRALTSWVIEDSGASANIGVVNVPEFPTLSNAVPDVKKTLDELCDTCTSAPIDISVDVLSSGGATNTIISYLQSNPDVNYLYLAFGDFEPGLRSALNSAGLEHVKIVGVQAQQPQIQSVVNGETSAWIAAPQENNMWTLTDQMARVANGEWSVENERASAVPAFFIVDSKEEAQSIADLTDGWPGPKDFKEQFKKLWGVN</sequence>
<dbReference type="Gene3D" id="3.40.50.2300">
    <property type="match status" value="2"/>
</dbReference>
<dbReference type="PROSITE" id="PS51257">
    <property type="entry name" value="PROKAR_LIPOPROTEIN"/>
    <property type="match status" value="1"/>
</dbReference>
<feature type="domain" description="Periplasmic binding protein" evidence="2">
    <location>
        <begin position="87"/>
        <end position="330"/>
    </location>
</feature>
<reference evidence="3 4" key="1">
    <citation type="submission" date="2020-08" db="EMBL/GenBank/DDBJ databases">
        <title>Sequencing the genomes of 1000 actinobacteria strains.</title>
        <authorList>
            <person name="Klenk H.-P."/>
        </authorList>
    </citation>
    <scope>NUCLEOTIDE SEQUENCE [LARGE SCALE GENOMIC DNA]</scope>
    <source>
        <strain evidence="3 4">DSM 45298</strain>
    </source>
</reference>
<evidence type="ECO:0000259" key="2">
    <source>
        <dbReference type="Pfam" id="PF13407"/>
    </source>
</evidence>
<dbReference type="Pfam" id="PF13407">
    <property type="entry name" value="Peripla_BP_4"/>
    <property type="match status" value="1"/>
</dbReference>
<feature type="signal peptide" evidence="1">
    <location>
        <begin position="1"/>
        <end position="22"/>
    </location>
</feature>
<keyword evidence="4" id="KW-1185">Reference proteome</keyword>
<dbReference type="InterPro" id="IPR028082">
    <property type="entry name" value="Peripla_BP_I"/>
</dbReference>
<evidence type="ECO:0000313" key="4">
    <source>
        <dbReference type="Proteomes" id="UP000551501"/>
    </source>
</evidence>
<name>A0A840EN77_9ACTN</name>
<dbReference type="RefSeq" id="WP_183369451.1">
    <property type="nucleotide sequence ID" value="NZ_BAABHL010000128.1"/>
</dbReference>